<dbReference type="PANTHER" id="PTHR21274:SF0">
    <property type="entry name" value="MECKELIN"/>
    <property type="match status" value="1"/>
</dbReference>
<accession>A0A820QA51</accession>
<reference evidence="1" key="1">
    <citation type="submission" date="2021-02" db="EMBL/GenBank/DDBJ databases">
        <authorList>
            <person name="Nowell W R."/>
        </authorList>
    </citation>
    <scope>NUCLEOTIDE SEQUENCE</scope>
</reference>
<dbReference type="GO" id="GO:0036038">
    <property type="term" value="C:MKS complex"/>
    <property type="evidence" value="ECO:0007669"/>
    <property type="project" value="InterPro"/>
</dbReference>
<dbReference type="Pfam" id="PF09773">
    <property type="entry name" value="Meckelin"/>
    <property type="match status" value="1"/>
</dbReference>
<feature type="non-terminal residue" evidence="1">
    <location>
        <position position="1"/>
    </location>
</feature>
<protein>
    <submittedName>
        <fullName evidence="1">Uncharacterized protein</fullName>
    </submittedName>
</protein>
<sequence>GGYTDGRAAFTFGTQYTKSCNIRVDALWNSSLYETAFYDPYIVFTKSGVDNMLPGSVVIKNYKTASGSLPNQG</sequence>
<evidence type="ECO:0000313" key="2">
    <source>
        <dbReference type="Proteomes" id="UP000663868"/>
    </source>
</evidence>
<dbReference type="PANTHER" id="PTHR21274">
    <property type="entry name" value="MECKELIN"/>
    <property type="match status" value="1"/>
</dbReference>
<organism evidence="1 2">
    <name type="scientific">Adineta steineri</name>
    <dbReference type="NCBI Taxonomy" id="433720"/>
    <lineage>
        <taxon>Eukaryota</taxon>
        <taxon>Metazoa</taxon>
        <taxon>Spiralia</taxon>
        <taxon>Gnathifera</taxon>
        <taxon>Rotifera</taxon>
        <taxon>Eurotatoria</taxon>
        <taxon>Bdelloidea</taxon>
        <taxon>Adinetida</taxon>
        <taxon>Adinetidae</taxon>
        <taxon>Adineta</taxon>
    </lineage>
</organism>
<dbReference type="InterPro" id="IPR019170">
    <property type="entry name" value="Meckelin"/>
</dbReference>
<comment type="caution">
    <text evidence="1">The sequence shown here is derived from an EMBL/GenBank/DDBJ whole genome shotgun (WGS) entry which is preliminary data.</text>
</comment>
<name>A0A820QA51_9BILA</name>
<feature type="non-terminal residue" evidence="1">
    <location>
        <position position="73"/>
    </location>
</feature>
<proteinExistence type="predicted"/>
<dbReference type="GO" id="GO:0060271">
    <property type="term" value="P:cilium assembly"/>
    <property type="evidence" value="ECO:0007669"/>
    <property type="project" value="InterPro"/>
</dbReference>
<dbReference type="EMBL" id="CAJOBB010026679">
    <property type="protein sequence ID" value="CAF4417661.1"/>
    <property type="molecule type" value="Genomic_DNA"/>
</dbReference>
<evidence type="ECO:0000313" key="1">
    <source>
        <dbReference type="EMBL" id="CAF4417661.1"/>
    </source>
</evidence>
<gene>
    <name evidence="1" type="ORF">KXQ929_LOCUS51988</name>
</gene>
<dbReference type="AlphaFoldDB" id="A0A820QA51"/>
<dbReference type="Proteomes" id="UP000663868">
    <property type="component" value="Unassembled WGS sequence"/>
</dbReference>